<dbReference type="Pfam" id="PF13476">
    <property type="entry name" value="AAA_23"/>
    <property type="match status" value="1"/>
</dbReference>
<dbReference type="SMART" id="SM00382">
    <property type="entry name" value="AAA"/>
    <property type="match status" value="1"/>
</dbReference>
<evidence type="ECO:0000259" key="8">
    <source>
        <dbReference type="SMART" id="SM00382"/>
    </source>
</evidence>
<dbReference type="GO" id="GO:0016887">
    <property type="term" value="F:ATP hydrolysis activity"/>
    <property type="evidence" value="ECO:0007669"/>
    <property type="project" value="InterPro"/>
</dbReference>
<dbReference type="STRING" id="246199.CUS_7004"/>
<dbReference type="SUPFAM" id="SSF52540">
    <property type="entry name" value="P-loop containing nucleoside triphosphate hydrolases"/>
    <property type="match status" value="1"/>
</dbReference>
<dbReference type="Pfam" id="PF13304">
    <property type="entry name" value="AAA_21"/>
    <property type="match status" value="1"/>
</dbReference>
<proteinExistence type="predicted"/>
<keyword evidence="2" id="KW-0813">Transport</keyword>
<dbReference type="AlphaFoldDB" id="E9SHQ4"/>
<reference evidence="9 10" key="1">
    <citation type="submission" date="2011-02" db="EMBL/GenBank/DDBJ databases">
        <authorList>
            <person name="Nelson K.E."/>
            <person name="Sutton G."/>
            <person name="Torralba M."/>
            <person name="Durkin S."/>
            <person name="Harkins D."/>
            <person name="Montgomery R."/>
            <person name="Ziemer C."/>
            <person name="Klaassens E."/>
            <person name="Ocuiv P."/>
            <person name="Morrison M."/>
        </authorList>
    </citation>
    <scope>NUCLEOTIDE SEQUENCE [LARGE SCALE GENOMIC DNA]</scope>
    <source>
        <strain evidence="9 10">8</strain>
    </source>
</reference>
<evidence type="ECO:0000256" key="7">
    <source>
        <dbReference type="ARBA" id="ARBA00023136"/>
    </source>
</evidence>
<evidence type="ECO:0000256" key="4">
    <source>
        <dbReference type="ARBA" id="ARBA00022496"/>
    </source>
</evidence>
<dbReference type="InterPro" id="IPR003959">
    <property type="entry name" value="ATPase_AAA_core"/>
</dbReference>
<gene>
    <name evidence="9" type="ORF">CUS_7004</name>
</gene>
<comment type="caution">
    <text evidence="9">The sequence shown here is derived from an EMBL/GenBank/DDBJ whole genome shotgun (WGS) entry which is preliminary data.</text>
</comment>
<dbReference type="InterPro" id="IPR003593">
    <property type="entry name" value="AAA+_ATPase"/>
</dbReference>
<dbReference type="GO" id="GO:0005886">
    <property type="term" value="C:plasma membrane"/>
    <property type="evidence" value="ECO:0007669"/>
    <property type="project" value="UniProtKB-SubCell"/>
</dbReference>
<dbReference type="Proteomes" id="UP000004259">
    <property type="component" value="Unassembled WGS sequence"/>
</dbReference>
<dbReference type="InterPro" id="IPR038729">
    <property type="entry name" value="Rad50/SbcC_AAA"/>
</dbReference>
<evidence type="ECO:0000256" key="3">
    <source>
        <dbReference type="ARBA" id="ARBA00022475"/>
    </source>
</evidence>
<evidence type="ECO:0000256" key="1">
    <source>
        <dbReference type="ARBA" id="ARBA00004202"/>
    </source>
</evidence>
<dbReference type="RefSeq" id="WP_002853266.1">
    <property type="nucleotide sequence ID" value="NZ_ADKM02000134.1"/>
</dbReference>
<evidence type="ECO:0000256" key="6">
    <source>
        <dbReference type="ARBA" id="ARBA00023065"/>
    </source>
</evidence>
<comment type="subcellular location">
    <subcellularLocation>
        <location evidence="1">Cell membrane</location>
        <topology evidence="1">Peripheral membrane protein</topology>
    </subcellularLocation>
</comment>
<dbReference type="GO" id="GO:0006826">
    <property type="term" value="P:iron ion transport"/>
    <property type="evidence" value="ECO:0007669"/>
    <property type="project" value="UniProtKB-KW"/>
</dbReference>
<dbReference type="Gene3D" id="3.40.50.300">
    <property type="entry name" value="P-loop containing nucleotide triphosphate hydrolases"/>
    <property type="match status" value="2"/>
</dbReference>
<keyword evidence="3" id="KW-1003">Cell membrane</keyword>
<evidence type="ECO:0000256" key="2">
    <source>
        <dbReference type="ARBA" id="ARBA00022448"/>
    </source>
</evidence>
<keyword evidence="6" id="KW-0406">Ion transport</keyword>
<protein>
    <submittedName>
        <fullName evidence="9">RecF/RecN/SMC N-terminal domain protein</fullName>
    </submittedName>
</protein>
<evidence type="ECO:0000313" key="9">
    <source>
        <dbReference type="EMBL" id="EGC01147.1"/>
    </source>
</evidence>
<keyword evidence="4" id="KW-0410">Iron transport</keyword>
<dbReference type="GO" id="GO:0006302">
    <property type="term" value="P:double-strand break repair"/>
    <property type="evidence" value="ECO:0007669"/>
    <property type="project" value="InterPro"/>
</dbReference>
<dbReference type="eggNOG" id="COG3910">
    <property type="taxonomic scope" value="Bacteria"/>
</dbReference>
<sequence>MGGGYIRSVELFGMEDERSYIADLPAVKHLADIGGLSFDNSVTFLVGENGTGKSTLLEGIAVAFGFNPEGGSRNFSFATNETHSPLHEHLRVIKSFSRPKDGFFLRAESYYNVATNIDEMDRQIASSSPIIDSYGGVSLHEMSHGESFFALVMNRFRGDGLYILDEPEAALSPQRQMGLLIRMNELVQKNSQFIIATHSPILLAYPDALIYELDERDITRRRYEETQTVSVSKAFLNDPKRMIAKLFGTE</sequence>
<dbReference type="OrthoDB" id="9784297at2"/>
<dbReference type="EMBL" id="ADKM02000134">
    <property type="protein sequence ID" value="EGC01147.1"/>
    <property type="molecule type" value="Genomic_DNA"/>
</dbReference>
<accession>E9SHQ4</accession>
<keyword evidence="7" id="KW-0472">Membrane</keyword>
<dbReference type="GO" id="GO:0005524">
    <property type="term" value="F:ATP binding"/>
    <property type="evidence" value="ECO:0007669"/>
    <property type="project" value="InterPro"/>
</dbReference>
<name>E9SHQ4_RUMAL</name>
<evidence type="ECO:0000313" key="10">
    <source>
        <dbReference type="Proteomes" id="UP000004259"/>
    </source>
</evidence>
<evidence type="ECO:0000256" key="5">
    <source>
        <dbReference type="ARBA" id="ARBA00023004"/>
    </source>
</evidence>
<keyword evidence="10" id="KW-1185">Reference proteome</keyword>
<organism evidence="9 10">
    <name type="scientific">Ruminococcus albus 8</name>
    <dbReference type="NCBI Taxonomy" id="246199"/>
    <lineage>
        <taxon>Bacteria</taxon>
        <taxon>Bacillati</taxon>
        <taxon>Bacillota</taxon>
        <taxon>Clostridia</taxon>
        <taxon>Eubacteriales</taxon>
        <taxon>Oscillospiraceae</taxon>
        <taxon>Ruminococcus</taxon>
    </lineage>
</organism>
<dbReference type="InterPro" id="IPR027417">
    <property type="entry name" value="P-loop_NTPase"/>
</dbReference>
<dbReference type="PANTHER" id="PTHR42771">
    <property type="entry name" value="IRON(3+)-HYDROXAMATE IMPORT ATP-BINDING PROTEIN FHUC"/>
    <property type="match status" value="1"/>
</dbReference>
<keyword evidence="5" id="KW-0408">Iron</keyword>
<dbReference type="PANTHER" id="PTHR42771:SF2">
    <property type="entry name" value="IRON(3+)-HYDROXAMATE IMPORT ATP-BINDING PROTEIN FHUC"/>
    <property type="match status" value="1"/>
</dbReference>
<feature type="domain" description="AAA+ ATPase" evidence="8">
    <location>
        <begin position="39"/>
        <end position="219"/>
    </location>
</feature>
<dbReference type="InterPro" id="IPR051535">
    <property type="entry name" value="Siderophore_ABC-ATPase"/>
</dbReference>